<accession>A0A0A0I476</accession>
<organism evidence="1 2">
    <name type="scientific">Clostridium novyi A str. 4552</name>
    <dbReference type="NCBI Taxonomy" id="1444289"/>
    <lineage>
        <taxon>Bacteria</taxon>
        <taxon>Bacillati</taxon>
        <taxon>Bacillota</taxon>
        <taxon>Clostridia</taxon>
        <taxon>Eubacteriales</taxon>
        <taxon>Clostridiaceae</taxon>
        <taxon>Clostridium</taxon>
    </lineage>
</organism>
<proteinExistence type="predicted"/>
<evidence type="ECO:0000313" key="2">
    <source>
        <dbReference type="Proteomes" id="UP000030012"/>
    </source>
</evidence>
<dbReference type="OrthoDB" id="9868275at2"/>
<dbReference type="RefSeq" id="WP_039255740.1">
    <property type="nucleotide sequence ID" value="NZ_JENJ01000040.1"/>
</dbReference>
<comment type="caution">
    <text evidence="1">The sequence shown here is derived from an EMBL/GenBank/DDBJ whole genome shotgun (WGS) entry which is preliminary data.</text>
</comment>
<name>A0A0A0I476_CLONO</name>
<protein>
    <submittedName>
        <fullName evidence="1">Uncharacterized protein</fullName>
    </submittedName>
</protein>
<evidence type="ECO:0000313" key="1">
    <source>
        <dbReference type="EMBL" id="KGM95438.1"/>
    </source>
</evidence>
<sequence>MNRKITIKLKSKPISISPEYRFEYKISMLVIILYFSCRNNKGSIKKINYIMNSLCTYRSMMNMEKITKAVDIHCDFDKTLNKVLNLAIIDDLVCIKEGQVVLLDNGIKLVQLIIDNRLLVDELCLLEKKKKNFITESILK</sequence>
<reference evidence="1 2" key="1">
    <citation type="submission" date="2014-01" db="EMBL/GenBank/DDBJ databases">
        <title>Plasmidome dynamics in the species complex Clostridium novyi sensu lato converts strains of independent lineages into distinctly different pathogens.</title>
        <authorList>
            <person name="Skarin H."/>
            <person name="Segerman B."/>
        </authorList>
    </citation>
    <scope>NUCLEOTIDE SEQUENCE [LARGE SCALE GENOMIC DNA]</scope>
    <source>
        <strain evidence="1 2">4552</strain>
    </source>
</reference>
<dbReference type="Proteomes" id="UP000030012">
    <property type="component" value="Unassembled WGS sequence"/>
</dbReference>
<gene>
    <name evidence="1" type="ORF">Z968_09120</name>
</gene>
<dbReference type="AlphaFoldDB" id="A0A0A0I476"/>
<dbReference type="EMBL" id="JENJ01000040">
    <property type="protein sequence ID" value="KGM95438.1"/>
    <property type="molecule type" value="Genomic_DNA"/>
</dbReference>